<dbReference type="Proteomes" id="UP000184287">
    <property type="component" value="Unassembled WGS sequence"/>
</dbReference>
<feature type="domain" description="DUF11" evidence="2">
    <location>
        <begin position="956"/>
        <end position="1047"/>
    </location>
</feature>
<feature type="domain" description="DUF7507" evidence="3">
    <location>
        <begin position="2437"/>
        <end position="2536"/>
    </location>
</feature>
<feature type="domain" description="DUF11" evidence="2">
    <location>
        <begin position="2073"/>
        <end position="2167"/>
    </location>
</feature>
<feature type="domain" description="DUF11" evidence="2">
    <location>
        <begin position="1947"/>
        <end position="2041"/>
    </location>
</feature>
<dbReference type="EMBL" id="FQUQ01000010">
    <property type="protein sequence ID" value="SHH05041.1"/>
    <property type="molecule type" value="Genomic_DNA"/>
</dbReference>
<feature type="region of interest" description="Disordered" evidence="1">
    <location>
        <begin position="2777"/>
        <end position="2809"/>
    </location>
</feature>
<feature type="domain" description="DUF11" evidence="2">
    <location>
        <begin position="1699"/>
        <end position="1792"/>
    </location>
</feature>
<evidence type="ECO:0000259" key="2">
    <source>
        <dbReference type="Pfam" id="PF01345"/>
    </source>
</evidence>
<feature type="domain" description="DUF7507" evidence="3">
    <location>
        <begin position="2823"/>
        <end position="2923"/>
    </location>
</feature>
<dbReference type="Pfam" id="PF13585">
    <property type="entry name" value="CHU_C"/>
    <property type="match status" value="1"/>
</dbReference>
<feature type="domain" description="DUF11" evidence="2">
    <location>
        <begin position="1821"/>
        <end position="1914"/>
    </location>
</feature>
<dbReference type="NCBIfam" id="TIGR04131">
    <property type="entry name" value="Bac_Flav_CTERM"/>
    <property type="match status" value="1"/>
</dbReference>
<evidence type="ECO:0000313" key="4">
    <source>
        <dbReference type="EMBL" id="SHH05041.1"/>
    </source>
</evidence>
<feature type="domain" description="DUF7507" evidence="3">
    <location>
        <begin position="2310"/>
        <end position="2409"/>
    </location>
</feature>
<feature type="domain" description="DUF11" evidence="2">
    <location>
        <begin position="1078"/>
        <end position="1174"/>
    </location>
</feature>
<protein>
    <submittedName>
        <fullName evidence="4">Conserved repeat domain-containing protein/gliding motility-associated C-terminal domain-containing protein</fullName>
    </submittedName>
</protein>
<feature type="compositionally biased region" description="Polar residues" evidence="1">
    <location>
        <begin position="2980"/>
        <end position="2997"/>
    </location>
</feature>
<dbReference type="InterPro" id="IPR051172">
    <property type="entry name" value="Chlamydia_OmcB"/>
</dbReference>
<dbReference type="InterPro" id="IPR001434">
    <property type="entry name" value="OmcB-like_DUF11"/>
</dbReference>
<feature type="compositionally biased region" description="Basic and acidic residues" evidence="1">
    <location>
        <begin position="2781"/>
        <end position="2797"/>
    </location>
</feature>
<evidence type="ECO:0000259" key="3">
    <source>
        <dbReference type="Pfam" id="PF24346"/>
    </source>
</evidence>
<dbReference type="Pfam" id="PF24346">
    <property type="entry name" value="DUF7507"/>
    <property type="match status" value="5"/>
</dbReference>
<dbReference type="InterPro" id="IPR055354">
    <property type="entry name" value="DUF7507"/>
</dbReference>
<feature type="domain" description="DUF11" evidence="2">
    <location>
        <begin position="532"/>
        <end position="653"/>
    </location>
</feature>
<dbReference type="Gene3D" id="2.60.40.10">
    <property type="entry name" value="Immunoglobulins"/>
    <property type="match status" value="1"/>
</dbReference>
<dbReference type="InterPro" id="IPR013783">
    <property type="entry name" value="Ig-like_fold"/>
</dbReference>
<feature type="domain" description="DUF11" evidence="2">
    <location>
        <begin position="1452"/>
        <end position="1543"/>
    </location>
</feature>
<feature type="compositionally biased region" description="Basic and acidic residues" evidence="1">
    <location>
        <begin position="2525"/>
        <end position="2541"/>
    </location>
</feature>
<feature type="region of interest" description="Disordered" evidence="1">
    <location>
        <begin position="454"/>
        <end position="503"/>
    </location>
</feature>
<feature type="region of interest" description="Disordered" evidence="1">
    <location>
        <begin position="2394"/>
        <end position="2423"/>
    </location>
</feature>
<feature type="region of interest" description="Disordered" evidence="1">
    <location>
        <begin position="2650"/>
        <end position="2682"/>
    </location>
</feature>
<dbReference type="InterPro" id="IPR026341">
    <property type="entry name" value="T9SS_type_B"/>
</dbReference>
<dbReference type="STRING" id="288992.SAMN04488522_11084"/>
<dbReference type="PANTHER" id="PTHR34819">
    <property type="entry name" value="LARGE CYSTEINE-RICH PERIPLASMIC PROTEIN OMCB"/>
    <property type="match status" value="1"/>
</dbReference>
<evidence type="ECO:0000313" key="5">
    <source>
        <dbReference type="Proteomes" id="UP000184287"/>
    </source>
</evidence>
<keyword evidence="5" id="KW-1185">Reference proteome</keyword>
<feature type="compositionally biased region" description="Polar residues" evidence="1">
    <location>
        <begin position="459"/>
        <end position="472"/>
    </location>
</feature>
<feature type="domain" description="DUF11" evidence="2">
    <location>
        <begin position="829"/>
        <end position="924"/>
    </location>
</feature>
<sequence length="3213" mass="336185">MCFLFAVNFNSYADGSKDLYPQGKRTGGRAFLYSNSYTGTTGSSMASWPFKSLGVHYAYLKAGEVIYASSSAQGVGNGRIRLTAPDGTTSTSANDAIGKIASRTEENAGPRFDGQSGGSYYTAFSRNATQEGIWKIEFLPTGSETSTATPSVTAVLADDNWTQGGNTELIAAWDVSVRNPTNTAWLPGRVYANVLNLHISGSSFAENNGFYGLMQVLTKDGYVYKVDNNGNNGVGFTFFVNNKGFLDNKRDPIYKSLDKSKDLGALVQDPRAEDTQSDITHKIFYVRPGNDLPLSANGAVPGQQTWLKNNRLEPKVDNLGIIGVDGTDGQVSNKGGNIKFDANLSGRYKITISSPYTAPNPNFFVTRVMEGNAIIGTNKVLWDGKDGAGQLLPSGSVPAKLVVQLQGAEVHFPYIDMEINPKGIKLQLLDIDNTTVKSDYVYWNDFDISQTGPAAEKSNPINASQNVLPNGTSSGGTEGHRWGTYVNGGGSGGGNSGTGSSSFGNEKSMDTWSFILGAEETKNITVAVKVADLEVTSITPSKTIVGKGDELAYTVVVKNNGPSDVTGAPFSFKVPAGFTVTKMEYVSACGTETVPVVFDPTTGLCKSTLTLPNGCVGQYVFTGTVGSTMVSGNMEVWATIMRPRDVTDIDATNPDPNIPPTDPYFECKEYDPLSGLFIPCNNIKKNNTATIINKITATKSIEGNPAKVKAGDVLIYNIILKNTNGTDKTGVNVSDVLPAGLIGATAISHSGSLTGTTINWTNLTVPANGELKLKFTTTVGSDLTGITSIKNVASVVDPIDPTTPLTPEVVVPVDLVRSFTAIKKVAAGLQNNKIVAGSIITYSIEVENTGSTTLTNIEIADNIPAHTTYVAASADNSGVLTGSTLKWLVDVPVGLSKIVTFKVKVADNLTGVAEIKNIATVTDPTKPLTPVNPEVIVPTDPVKSFTTTKIVSGGLQNNKIVAGSTITYSIEVKNTGSADLTGVKISDVIPGHTTFKTSDNGGILTGNTLNWTVDVPFGTTKTVNFNVEVAKDLTGVTAIKNIATVTGPGLPPVNPEIEVPTDPTRSFTTTKIVSGGLQNNKIVAGSTITYSIEVKNTGSTTLTNIEIADNIPANTTYVVASADNSGVLTGSTLKWLVDVPVGLSKIVTFKVKVADNLTGVAEIKNIATVTDPTKPLTPANPEVTVPTDPLKSFTAVKKISGGLQNNKIVAGSTITYSIEVKNTGSTNLTGVKISDVIPAHTTYKTSDNGGALTGNTLNWTVDVPFGTTKTVNFDVEVAKDLTGVTAIKNTATVTDPSLPPVNPEVEVPTDPTRSFTTTKIVSGGLQNNKIVAGSTITYSIEVKNTGSTALTSIAIADNIPANTTYVAASADNSGVLTGSTLNWLVDVPVGLSKIVTFKVKVADNLTGVAEIKNIATVTDPTKPLTPVNPEVIVPTDPVKSFTTTKIVSGGLQNNKIVAGSTITYSIEVKNTGSTDLTGVKISDVIPGHTTFKTSDNGGILTGNTLNWTVDVPFGTTKTVNFNVEVAKDLTGVTAIKNIATVTGPGLPPVNPEIEVPTDPTRSFTTTKIVSGGLQNNKIVAGSTITYSIEVKNTGSTTLTNIAIADNIPANTTYVAASADNSGVLTGSTLNWLVDVPVGLSKIVTFKVKVADNLTGVVTIKNVATVTDPTKPTPVNPEVEVPTDPVKSFTAAKKISGGLQNNKIVAGSTITYSIEVKNTGSTDLTGVRISDVIPAHTTYKTSDHGGALTGNTLNWTVDVPFGQTTTVNFDVEVAKDLTGVTAIKNTATVTDPDLPPVNPEVEVPTDPVRSFTATKKISGGLQNNKIVAGSIITYSIEVKNTGSTALTNIGIADNLPSHTTYVDGTADLGGSLTGSTLNWVVNLAFGETKTVSFQVKVADDLTGVATIKNAAIVTDPTKPLTPVTPEVEVPTDPVRSFTATKKISGGLQNNKIVAGSILTYSIEVKNTGSTALTNIAIADNIPSHTTYVNGTADLGGSLTGSTLNWVVNLAFGETKTVNFQVKVADNLTGVADIKNTATVTDPTKPLTPVTPEVTVPTDPVRSFTAIKKISGGLQNNKIVAGSIITYNIEVKNTGSTALTNIAIADNLPNHTTYVDGTANLGGSLTGSTLNWVVNLAFGETKTVSFQVKVADNLTGVATIKNAATVTDPTKPVTPVTPEVEVPTDAKRSFTSAKRVVSGLVNGEVPAEGELVYAIDVVNTGGEDLIGLTITDDLPVGTSFVRADQNGSKNGNQVSWTIDVPFGQTKTVLLTLKVAADLTNVETIVNKATVTDPKDPTNPKVPEVTVPTVQKAAITLSKTAIAGTHQKLGDIINYNLVVKNTGNVTVKNIIITDDNADAGSISPANIASLAPNATVNITAKHTLTQSDLDRGFVSNLAKADGKDPKGKDVHAESKDPSPVPGGPTDPACKDCTITPTDQKPAITLSKTAVAGDHKKVGDVISYNLVLKNTGNVTVKNIVITDDNADAGSISPATIASLVPNATINITAKHTLTQADLDRGFVSNIAKADGKDPKGGDVHAESKDPSPVPGAPTDPACKDCTITPTDQKGALSLSKTAVAGTHNKIGDVINYNLVLKNTGNVTLKNILITDDNADAGSISPATIASLAPNAMVNISAKHTLTQEDLDRGFVSNLAKADGKDPKGKDVHAESKDPSPVPGAPTDPGCKDCTITPTDQKGALSLSKTAVAGTHNKVGDVINYKLVLKNTGNVTLKNIIITDDNADAGSISPANIASLAPNATVNITAKHTLTQADLDRGSVSNLAKADGKDPKGGDVHAESKDPSPVPGAPVDPGCKDCTVTPTEQVSGINLVKKITNTGSGEQGAFVLNDKIEYTFIIKNTGNTTLTGISLNDPLLGASAIPVPGSLAPGESISHKEYYTITAADIAAGKVTNQATVTAKDPKGKEVSAISGTDAGNNNPTVIPLAKPPVAKDDLAKAEQNKPVKIEVQKNDEPGNSPIVPGSTKIITQPKNGTLTLNPDGTVTYTPNPGFTGTDEFVYTVTDKNGQISNPATVKVEVSPSKPVAIDDVAETPFNKEVEIPLLNNDKTDGAAFERPTVEIIEQPKNGVLKKNPDGTVVYVPNSGFTGKDSFTYKVKDANGNWTNVATANITIKGFFIPNVITPNGDGKNDEFVIVGLEEFNSAELTVFNRWGNEVYRNGNYRNTWTGEGLNEGTYYYLIRLKKDSKLEVYKGWVLIKR</sequence>
<proteinExistence type="predicted"/>
<dbReference type="Pfam" id="PF01345">
    <property type="entry name" value="DUF11"/>
    <property type="match status" value="14"/>
</dbReference>
<name>A0A1M5PTV1_9SPHI</name>
<feature type="domain" description="DUF11" evidence="2">
    <location>
        <begin position="1326"/>
        <end position="1420"/>
    </location>
</feature>
<dbReference type="Pfam" id="PF17963">
    <property type="entry name" value="Big_9"/>
    <property type="match status" value="2"/>
</dbReference>
<feature type="domain" description="DUF7507" evidence="3">
    <location>
        <begin position="2567"/>
        <end position="2665"/>
    </location>
</feature>
<dbReference type="Gene3D" id="2.60.40.3440">
    <property type="match status" value="2"/>
</dbReference>
<feature type="compositionally biased region" description="Gly residues" evidence="1">
    <location>
        <begin position="486"/>
        <end position="497"/>
    </location>
</feature>
<feature type="domain" description="DUF7507" evidence="3">
    <location>
        <begin position="2695"/>
        <end position="2792"/>
    </location>
</feature>
<feature type="region of interest" description="Disordered" evidence="1">
    <location>
        <begin position="2523"/>
        <end position="2551"/>
    </location>
</feature>
<feature type="domain" description="DUF11" evidence="2">
    <location>
        <begin position="2201"/>
        <end position="2294"/>
    </location>
</feature>
<dbReference type="NCBIfam" id="TIGR01451">
    <property type="entry name" value="B_ant_repeat"/>
    <property type="match status" value="19"/>
</dbReference>
<feature type="domain" description="DUF11" evidence="2">
    <location>
        <begin position="704"/>
        <end position="800"/>
    </location>
</feature>
<reference evidence="5" key="1">
    <citation type="submission" date="2016-11" db="EMBL/GenBank/DDBJ databases">
        <authorList>
            <person name="Varghese N."/>
            <person name="Submissions S."/>
        </authorList>
    </citation>
    <scope>NUCLEOTIDE SEQUENCE [LARGE SCALE GENOMIC DNA]</scope>
    <source>
        <strain evidence="5">DSM 16990</strain>
    </source>
</reference>
<evidence type="ECO:0000256" key="1">
    <source>
        <dbReference type="SAM" id="MobiDB-lite"/>
    </source>
</evidence>
<feature type="domain" description="DUF11" evidence="2">
    <location>
        <begin position="1204"/>
        <end position="1295"/>
    </location>
</feature>
<feature type="domain" description="DUF11" evidence="2">
    <location>
        <begin position="1574"/>
        <end position="1669"/>
    </location>
</feature>
<feature type="compositionally biased region" description="Basic and acidic residues" evidence="1">
    <location>
        <begin position="2653"/>
        <end position="2669"/>
    </location>
</feature>
<feature type="region of interest" description="Disordered" evidence="1">
    <location>
        <begin position="2964"/>
        <end position="2997"/>
    </location>
</feature>
<accession>A0A1M5PTV1</accession>
<organism evidence="4 5">
    <name type="scientific">Pedobacter caeni</name>
    <dbReference type="NCBI Taxonomy" id="288992"/>
    <lineage>
        <taxon>Bacteria</taxon>
        <taxon>Pseudomonadati</taxon>
        <taxon>Bacteroidota</taxon>
        <taxon>Sphingobacteriia</taxon>
        <taxon>Sphingobacteriales</taxon>
        <taxon>Sphingobacteriaceae</taxon>
        <taxon>Pedobacter</taxon>
    </lineage>
</organism>
<dbReference type="InterPro" id="IPR047589">
    <property type="entry name" value="DUF11_rpt"/>
</dbReference>
<gene>
    <name evidence="4" type="ORF">SAMN04488522_11084</name>
</gene>
<feature type="compositionally biased region" description="Basic and acidic residues" evidence="1">
    <location>
        <begin position="2397"/>
        <end position="2413"/>
    </location>
</feature>